<gene>
    <name evidence="9" type="ORF">AM231_18045</name>
</gene>
<keyword evidence="3" id="KW-0813">Transport</keyword>
<keyword evidence="4 7" id="KW-0732">Signal</keyword>
<dbReference type="Pfam" id="PF01497">
    <property type="entry name" value="Peripla_BP_2"/>
    <property type="match status" value="1"/>
</dbReference>
<evidence type="ECO:0000256" key="4">
    <source>
        <dbReference type="ARBA" id="ARBA00022729"/>
    </source>
</evidence>
<reference evidence="10" key="1">
    <citation type="submission" date="2015-08" db="EMBL/GenBank/DDBJ databases">
        <title>Genome sequencing project for genomic taxonomy and phylogenomics of Bacillus-like bacteria.</title>
        <authorList>
            <person name="Liu B."/>
            <person name="Wang J."/>
            <person name="Zhu Y."/>
            <person name="Liu G."/>
            <person name="Chen Q."/>
            <person name="Chen Z."/>
            <person name="Lan J."/>
            <person name="Che J."/>
            <person name="Ge C."/>
            <person name="Shi H."/>
            <person name="Pan Z."/>
            <person name="Liu X."/>
        </authorList>
    </citation>
    <scope>NUCLEOTIDE SEQUENCE [LARGE SCALE GENOMIC DNA]</scope>
    <source>
        <strain evidence="10">FJAT-22460</strain>
    </source>
</reference>
<dbReference type="GO" id="GO:1901678">
    <property type="term" value="P:iron coordination entity transport"/>
    <property type="evidence" value="ECO:0007669"/>
    <property type="project" value="UniProtKB-ARBA"/>
</dbReference>
<dbReference type="InterPro" id="IPR002491">
    <property type="entry name" value="ABC_transptr_periplasmic_BD"/>
</dbReference>
<evidence type="ECO:0000256" key="2">
    <source>
        <dbReference type="ARBA" id="ARBA00008814"/>
    </source>
</evidence>
<evidence type="ECO:0000256" key="6">
    <source>
        <dbReference type="SAM" id="MobiDB-lite"/>
    </source>
</evidence>
<dbReference type="CDD" id="cd01138">
    <property type="entry name" value="FeuA"/>
    <property type="match status" value="1"/>
</dbReference>
<evidence type="ECO:0000313" key="10">
    <source>
        <dbReference type="Proteomes" id="UP000036932"/>
    </source>
</evidence>
<dbReference type="InterPro" id="IPR051313">
    <property type="entry name" value="Bact_iron-sidero_bind"/>
</dbReference>
<protein>
    <submittedName>
        <fullName evidence="9">ABC transporter substrate-binding protein</fullName>
    </submittedName>
</protein>
<dbReference type="RefSeq" id="WP_054403903.1">
    <property type="nucleotide sequence ID" value="NZ_LIUT01000003.1"/>
</dbReference>
<comment type="similarity">
    <text evidence="2">Belongs to the bacterial solute-binding protein 8 family.</text>
</comment>
<feature type="signal peptide" evidence="7">
    <location>
        <begin position="1"/>
        <end position="22"/>
    </location>
</feature>
<dbReference type="PROSITE" id="PS50983">
    <property type="entry name" value="FE_B12_PBP"/>
    <property type="match status" value="1"/>
</dbReference>
<dbReference type="Gene3D" id="3.40.50.1980">
    <property type="entry name" value="Nitrogenase molybdenum iron protein domain"/>
    <property type="match status" value="2"/>
</dbReference>
<comment type="caution">
    <text evidence="9">The sequence shown here is derived from an EMBL/GenBank/DDBJ whole genome shotgun (WGS) entry which is preliminary data.</text>
</comment>
<dbReference type="PATRIC" id="fig|1705565.3.peg.5551"/>
<dbReference type="Proteomes" id="UP000036932">
    <property type="component" value="Unassembled WGS sequence"/>
</dbReference>
<accession>A0A0M1NJ85</accession>
<organism evidence="9 10">
    <name type="scientific">Paenibacillus solani</name>
    <dbReference type="NCBI Taxonomy" id="1705565"/>
    <lineage>
        <taxon>Bacteria</taxon>
        <taxon>Bacillati</taxon>
        <taxon>Bacillota</taxon>
        <taxon>Bacilli</taxon>
        <taxon>Bacillales</taxon>
        <taxon>Paenibacillaceae</taxon>
        <taxon>Paenibacillus</taxon>
    </lineage>
</organism>
<evidence type="ECO:0000256" key="1">
    <source>
        <dbReference type="ARBA" id="ARBA00004196"/>
    </source>
</evidence>
<keyword evidence="5" id="KW-0175">Coiled coil</keyword>
<keyword evidence="10" id="KW-1185">Reference proteome</keyword>
<feature type="chain" id="PRO_5038661990" evidence="7">
    <location>
        <begin position="23"/>
        <end position="338"/>
    </location>
</feature>
<proteinExistence type="inferred from homology"/>
<dbReference type="PANTHER" id="PTHR30532:SF29">
    <property type="entry name" value="FE(3+) DICITRATE-BINDING PERIPLASMIC PROTEIN"/>
    <property type="match status" value="1"/>
</dbReference>
<evidence type="ECO:0000259" key="8">
    <source>
        <dbReference type="PROSITE" id="PS50983"/>
    </source>
</evidence>
<dbReference type="SUPFAM" id="SSF53807">
    <property type="entry name" value="Helical backbone' metal receptor"/>
    <property type="match status" value="1"/>
</dbReference>
<feature type="compositionally biased region" description="Basic and acidic residues" evidence="6">
    <location>
        <begin position="50"/>
        <end position="66"/>
    </location>
</feature>
<evidence type="ECO:0000256" key="5">
    <source>
        <dbReference type="SAM" id="Coils"/>
    </source>
</evidence>
<dbReference type="EMBL" id="LIUT01000003">
    <property type="protein sequence ID" value="KOR82246.1"/>
    <property type="molecule type" value="Genomic_DNA"/>
</dbReference>
<dbReference type="PANTHER" id="PTHR30532">
    <property type="entry name" value="IRON III DICITRATE-BINDING PERIPLASMIC PROTEIN"/>
    <property type="match status" value="1"/>
</dbReference>
<evidence type="ECO:0000313" key="9">
    <source>
        <dbReference type="EMBL" id="KOR82246.1"/>
    </source>
</evidence>
<evidence type="ECO:0000256" key="3">
    <source>
        <dbReference type="ARBA" id="ARBA00022448"/>
    </source>
</evidence>
<comment type="subcellular location">
    <subcellularLocation>
        <location evidence="1">Cell envelope</location>
    </subcellularLocation>
</comment>
<feature type="domain" description="Fe/B12 periplasmic-binding" evidence="8">
    <location>
        <begin position="79"/>
        <end position="338"/>
    </location>
</feature>
<feature type="region of interest" description="Disordered" evidence="6">
    <location>
        <begin position="28"/>
        <end position="66"/>
    </location>
</feature>
<sequence length="338" mass="36564">MSRFKKKIWIIAGLLAAFTLLAACGNSKDAAGNEPTEAQAPSEQNGGNEAKPDEGSTEAKTERTLTDAMGHEVKIPAEPKRVIASYLEDNLVALGITPIAQWSVKGGSVQDYLQDALKDVPTIEHDLPFEAVASFQPDLLIMDSASMVEGNKYSQYEKIAPTYVIGNEVNNDWREELKKVGEIFGMEEEAQAALDKYEQKAKDAKEKIQQSIGGESAAAIWLVGGKLFVVSETLSSGAVMYGDLGLTVPNVVKEISASATGNWSSISLEKLAELDADHLFFINSDGEGAEVLQDPLWANIPAVKNGNIYEYGKDTSWLYTGTIANSQIIDDVLESLVK</sequence>
<dbReference type="GO" id="GO:0030288">
    <property type="term" value="C:outer membrane-bounded periplasmic space"/>
    <property type="evidence" value="ECO:0007669"/>
    <property type="project" value="TreeGrafter"/>
</dbReference>
<dbReference type="AlphaFoldDB" id="A0A0M1NJ85"/>
<feature type="coiled-coil region" evidence="5">
    <location>
        <begin position="187"/>
        <end position="214"/>
    </location>
</feature>
<evidence type="ECO:0000256" key="7">
    <source>
        <dbReference type="SAM" id="SignalP"/>
    </source>
</evidence>
<name>A0A0M1NJ85_9BACL</name>
<dbReference type="PROSITE" id="PS51257">
    <property type="entry name" value="PROKAR_LIPOPROTEIN"/>
    <property type="match status" value="1"/>
</dbReference>
<dbReference type="OrthoDB" id="2417096at2"/>